<reference evidence="1" key="1">
    <citation type="submission" date="2025-08" db="UniProtKB">
        <authorList>
            <consortium name="Ensembl"/>
        </authorList>
    </citation>
    <scope>IDENTIFICATION</scope>
</reference>
<name>A0A8B9G3Y5_9PSIT</name>
<evidence type="ECO:0000313" key="1">
    <source>
        <dbReference type="Ensembl" id="ENSACOP00000016259.1"/>
    </source>
</evidence>
<proteinExistence type="predicted"/>
<accession>A0A8B9G3Y5</accession>
<reference evidence="1" key="2">
    <citation type="submission" date="2025-09" db="UniProtKB">
        <authorList>
            <consortium name="Ensembl"/>
        </authorList>
    </citation>
    <scope>IDENTIFICATION</scope>
</reference>
<dbReference type="Ensembl" id="ENSACOT00000016843.1">
    <property type="protein sequence ID" value="ENSACOP00000016259.1"/>
    <property type="gene ID" value="ENSACOG00000011323.1"/>
</dbReference>
<organism evidence="1 2">
    <name type="scientific">Amazona collaria</name>
    <name type="common">yellow-billed parrot</name>
    <dbReference type="NCBI Taxonomy" id="241587"/>
    <lineage>
        <taxon>Eukaryota</taxon>
        <taxon>Metazoa</taxon>
        <taxon>Chordata</taxon>
        <taxon>Craniata</taxon>
        <taxon>Vertebrata</taxon>
        <taxon>Euteleostomi</taxon>
        <taxon>Archelosauria</taxon>
        <taxon>Archosauria</taxon>
        <taxon>Dinosauria</taxon>
        <taxon>Saurischia</taxon>
        <taxon>Theropoda</taxon>
        <taxon>Coelurosauria</taxon>
        <taxon>Aves</taxon>
        <taxon>Neognathae</taxon>
        <taxon>Neoaves</taxon>
        <taxon>Telluraves</taxon>
        <taxon>Australaves</taxon>
        <taxon>Psittaciformes</taxon>
        <taxon>Psittacidae</taxon>
        <taxon>Amazona</taxon>
    </lineage>
</organism>
<sequence length="121" mass="13497">MCAVLMVGGTYSLVAGYPWVLSRACVYMHACCLQRFLLSGTLSWWGRRGLHIPVPDRLWQQMKMNAMRTTNGRPNSTARQTVLKIPSSCLVRMSSKMELKKELIFCSMLPPGQAVCAAPCT</sequence>
<dbReference type="Proteomes" id="UP000694522">
    <property type="component" value="Unplaced"/>
</dbReference>
<dbReference type="AlphaFoldDB" id="A0A8B9G3Y5"/>
<keyword evidence="2" id="KW-1185">Reference proteome</keyword>
<protein>
    <submittedName>
        <fullName evidence="1">Uncharacterized protein</fullName>
    </submittedName>
</protein>
<evidence type="ECO:0000313" key="2">
    <source>
        <dbReference type="Proteomes" id="UP000694522"/>
    </source>
</evidence>